<accession>A0AA35X802</accession>
<feature type="region of interest" description="Disordered" evidence="1">
    <location>
        <begin position="52"/>
        <end position="73"/>
    </location>
</feature>
<reference evidence="2" key="1">
    <citation type="submission" date="2023-03" db="EMBL/GenBank/DDBJ databases">
        <authorList>
            <person name="Steffen K."/>
            <person name="Cardenas P."/>
        </authorList>
    </citation>
    <scope>NUCLEOTIDE SEQUENCE</scope>
</reference>
<dbReference type="Proteomes" id="UP001174909">
    <property type="component" value="Unassembled WGS sequence"/>
</dbReference>
<sequence>RLRKAAEGAIPAKRTLVRGYSSKGGGQENLFFTSSEGLEARGAPFQQLFVSPSESNSVYERPPRAASFPQSVR</sequence>
<proteinExistence type="predicted"/>
<organism evidence="2 3">
    <name type="scientific">Geodia barretti</name>
    <name type="common">Barrett's horny sponge</name>
    <dbReference type="NCBI Taxonomy" id="519541"/>
    <lineage>
        <taxon>Eukaryota</taxon>
        <taxon>Metazoa</taxon>
        <taxon>Porifera</taxon>
        <taxon>Demospongiae</taxon>
        <taxon>Heteroscleromorpha</taxon>
        <taxon>Tetractinellida</taxon>
        <taxon>Astrophorina</taxon>
        <taxon>Geodiidae</taxon>
        <taxon>Geodia</taxon>
    </lineage>
</organism>
<comment type="caution">
    <text evidence="2">The sequence shown here is derived from an EMBL/GenBank/DDBJ whole genome shotgun (WGS) entry which is preliminary data.</text>
</comment>
<dbReference type="AlphaFoldDB" id="A0AA35X802"/>
<gene>
    <name evidence="2" type="ORF">GBAR_LOCUS23112</name>
</gene>
<evidence type="ECO:0000313" key="2">
    <source>
        <dbReference type="EMBL" id="CAI8041590.1"/>
    </source>
</evidence>
<protein>
    <submittedName>
        <fullName evidence="2">Uncharacterized protein</fullName>
    </submittedName>
</protein>
<keyword evidence="3" id="KW-1185">Reference proteome</keyword>
<evidence type="ECO:0000256" key="1">
    <source>
        <dbReference type="SAM" id="MobiDB-lite"/>
    </source>
</evidence>
<evidence type="ECO:0000313" key="3">
    <source>
        <dbReference type="Proteomes" id="UP001174909"/>
    </source>
</evidence>
<name>A0AA35X802_GEOBA</name>
<feature type="non-terminal residue" evidence="2">
    <location>
        <position position="73"/>
    </location>
</feature>
<dbReference type="EMBL" id="CASHTH010003197">
    <property type="protein sequence ID" value="CAI8041590.1"/>
    <property type="molecule type" value="Genomic_DNA"/>
</dbReference>